<dbReference type="RefSeq" id="WP_145458016.1">
    <property type="nucleotide sequence ID" value="NZ_CP036317.1"/>
</dbReference>
<accession>A0A518FUM4</accession>
<reference evidence="1 2" key="1">
    <citation type="submission" date="2019-02" db="EMBL/GenBank/DDBJ databases">
        <title>Deep-cultivation of Planctomycetes and their phenomic and genomic characterization uncovers novel biology.</title>
        <authorList>
            <person name="Wiegand S."/>
            <person name="Jogler M."/>
            <person name="Boedeker C."/>
            <person name="Pinto D."/>
            <person name="Vollmers J."/>
            <person name="Rivas-Marin E."/>
            <person name="Kohn T."/>
            <person name="Peeters S.H."/>
            <person name="Heuer A."/>
            <person name="Rast P."/>
            <person name="Oberbeckmann S."/>
            <person name="Bunk B."/>
            <person name="Jeske O."/>
            <person name="Meyerdierks A."/>
            <person name="Storesund J.E."/>
            <person name="Kallscheuer N."/>
            <person name="Luecker S."/>
            <person name="Lage O.M."/>
            <person name="Pohl T."/>
            <person name="Merkel B.J."/>
            <person name="Hornburger P."/>
            <person name="Mueller R.-W."/>
            <person name="Bruemmer F."/>
            <person name="Labrenz M."/>
            <person name="Spormann A.M."/>
            <person name="Op den Camp H."/>
            <person name="Overmann J."/>
            <person name="Amann R."/>
            <person name="Jetten M.S.M."/>
            <person name="Mascher T."/>
            <person name="Medema M.H."/>
            <person name="Devos D.P."/>
            <person name="Kaster A.-K."/>
            <person name="Ovreas L."/>
            <person name="Rohde M."/>
            <person name="Galperin M.Y."/>
            <person name="Jogler C."/>
        </authorList>
    </citation>
    <scope>NUCLEOTIDE SEQUENCE [LARGE SCALE GENOMIC DNA]</scope>
    <source>
        <strain evidence="1 2">Pan153</strain>
    </source>
</reference>
<sequence>MYEGLAKAFSNEIQTLSGGKLQCIPYSRALLDFFEARGKPAQPLVARAVVFRNQNHIDWFDLLKLIPGIPNRLFKEATQSPNANGMIRLQIPQIDTSSQKSFKLPYRIIGFPHGTAELGSYHVDGTWNGHIVVCVDETLIDLTIGQLNDSRLSIDFTPPWVTIETDPGFLSGRNGLVGVQDGMLVIYWAYPDERTYEDSNSWGTNPEFLSQLKYFGSQFAETLQSLSDRELEAKELELP</sequence>
<protein>
    <submittedName>
        <fullName evidence="1">Uncharacterized protein</fullName>
    </submittedName>
</protein>
<organism evidence="1 2">
    <name type="scientific">Gimesia panareensis</name>
    <dbReference type="NCBI Taxonomy" id="2527978"/>
    <lineage>
        <taxon>Bacteria</taxon>
        <taxon>Pseudomonadati</taxon>
        <taxon>Planctomycetota</taxon>
        <taxon>Planctomycetia</taxon>
        <taxon>Planctomycetales</taxon>
        <taxon>Planctomycetaceae</taxon>
        <taxon>Gimesia</taxon>
    </lineage>
</organism>
<dbReference type="AlphaFoldDB" id="A0A518FUM4"/>
<evidence type="ECO:0000313" key="2">
    <source>
        <dbReference type="Proteomes" id="UP000320839"/>
    </source>
</evidence>
<evidence type="ECO:0000313" key="1">
    <source>
        <dbReference type="EMBL" id="QDV20038.1"/>
    </source>
</evidence>
<proteinExistence type="predicted"/>
<gene>
    <name evidence="1" type="ORF">Pan153_47070</name>
</gene>
<dbReference type="EMBL" id="CP036317">
    <property type="protein sequence ID" value="QDV20038.1"/>
    <property type="molecule type" value="Genomic_DNA"/>
</dbReference>
<name>A0A518FUM4_9PLAN</name>
<dbReference type="Proteomes" id="UP000320839">
    <property type="component" value="Chromosome"/>
</dbReference>